<comment type="subcellular location">
    <subcellularLocation>
        <location evidence="1">Membrane</location>
        <topology evidence="1">Multi-pass membrane protein</topology>
    </subcellularLocation>
</comment>
<accession>A0A9Q9ATU5</accession>
<evidence type="ECO:0000256" key="4">
    <source>
        <dbReference type="ARBA" id="ARBA00023136"/>
    </source>
</evidence>
<reference evidence="7" key="1">
    <citation type="submission" date="2022-06" db="EMBL/GenBank/DDBJ databases">
        <title>Complete genome sequences of two strains of the flax pathogen Septoria linicola.</title>
        <authorList>
            <person name="Lapalu N."/>
            <person name="Simon A."/>
            <person name="Demenou B."/>
            <person name="Paumier D."/>
            <person name="Guillot M.-P."/>
            <person name="Gout L."/>
            <person name="Valade R."/>
        </authorList>
    </citation>
    <scope>NUCLEOTIDE SEQUENCE</scope>
    <source>
        <strain evidence="7">SE15195</strain>
    </source>
</reference>
<feature type="transmembrane region" description="Helical" evidence="5">
    <location>
        <begin position="316"/>
        <end position="338"/>
    </location>
</feature>
<evidence type="ECO:0000256" key="3">
    <source>
        <dbReference type="ARBA" id="ARBA00022989"/>
    </source>
</evidence>
<evidence type="ECO:0000313" key="8">
    <source>
        <dbReference type="Proteomes" id="UP001056384"/>
    </source>
</evidence>
<dbReference type="EMBL" id="CP099421">
    <property type="protein sequence ID" value="USW51897.1"/>
    <property type="molecule type" value="Genomic_DNA"/>
</dbReference>
<feature type="transmembrane region" description="Helical" evidence="5">
    <location>
        <begin position="481"/>
        <end position="503"/>
    </location>
</feature>
<gene>
    <name evidence="7" type="ORF">Slin15195_G052160</name>
</gene>
<organism evidence="7 8">
    <name type="scientific">Septoria linicola</name>
    <dbReference type="NCBI Taxonomy" id="215465"/>
    <lineage>
        <taxon>Eukaryota</taxon>
        <taxon>Fungi</taxon>
        <taxon>Dikarya</taxon>
        <taxon>Ascomycota</taxon>
        <taxon>Pezizomycotina</taxon>
        <taxon>Dothideomycetes</taxon>
        <taxon>Dothideomycetidae</taxon>
        <taxon>Mycosphaerellales</taxon>
        <taxon>Mycosphaerellaceae</taxon>
        <taxon>Septoria</taxon>
    </lineage>
</organism>
<evidence type="ECO:0000256" key="1">
    <source>
        <dbReference type="ARBA" id="ARBA00004141"/>
    </source>
</evidence>
<feature type="transmembrane region" description="Helical" evidence="5">
    <location>
        <begin position="132"/>
        <end position="153"/>
    </location>
</feature>
<dbReference type="PANTHER" id="PTHR23502">
    <property type="entry name" value="MAJOR FACILITATOR SUPERFAMILY"/>
    <property type="match status" value="1"/>
</dbReference>
<dbReference type="Pfam" id="PF07690">
    <property type="entry name" value="MFS_1"/>
    <property type="match status" value="1"/>
</dbReference>
<dbReference type="InterPro" id="IPR011701">
    <property type="entry name" value="MFS"/>
</dbReference>
<name>A0A9Q9ATU5_9PEZI</name>
<protein>
    <submittedName>
        <fullName evidence="7">Major facilitator superfamily, MFS transporter superfamily</fullName>
    </submittedName>
</protein>
<evidence type="ECO:0000313" key="7">
    <source>
        <dbReference type="EMBL" id="USW51897.1"/>
    </source>
</evidence>
<keyword evidence="4 5" id="KW-0472">Membrane</keyword>
<feature type="transmembrane region" description="Helical" evidence="5">
    <location>
        <begin position="59"/>
        <end position="86"/>
    </location>
</feature>
<evidence type="ECO:0000256" key="2">
    <source>
        <dbReference type="ARBA" id="ARBA00022692"/>
    </source>
</evidence>
<evidence type="ECO:0000256" key="5">
    <source>
        <dbReference type="SAM" id="Phobius"/>
    </source>
</evidence>
<dbReference type="Proteomes" id="UP001056384">
    <property type="component" value="Chromosome 4"/>
</dbReference>
<dbReference type="AlphaFoldDB" id="A0A9Q9ATU5"/>
<feature type="transmembrane region" description="Helical" evidence="5">
    <location>
        <begin position="98"/>
        <end position="120"/>
    </location>
</feature>
<dbReference type="InterPro" id="IPR036259">
    <property type="entry name" value="MFS_trans_sf"/>
</dbReference>
<keyword evidence="8" id="KW-1185">Reference proteome</keyword>
<feature type="transmembrane region" description="Helical" evidence="5">
    <location>
        <begin position="414"/>
        <end position="440"/>
    </location>
</feature>
<dbReference type="Gene3D" id="1.20.1250.20">
    <property type="entry name" value="MFS general substrate transporter like domains"/>
    <property type="match status" value="1"/>
</dbReference>
<keyword evidence="3 5" id="KW-1133">Transmembrane helix</keyword>
<keyword evidence="2 5" id="KW-0812">Transmembrane</keyword>
<dbReference type="SUPFAM" id="SSF103473">
    <property type="entry name" value="MFS general substrate transporter"/>
    <property type="match status" value="1"/>
</dbReference>
<feature type="transmembrane region" description="Helical" evidence="5">
    <location>
        <begin position="191"/>
        <end position="214"/>
    </location>
</feature>
<proteinExistence type="predicted"/>
<evidence type="ECO:0000259" key="6">
    <source>
        <dbReference type="PROSITE" id="PS50850"/>
    </source>
</evidence>
<feature type="transmembrane region" description="Helical" evidence="5">
    <location>
        <begin position="388"/>
        <end position="408"/>
    </location>
</feature>
<dbReference type="GO" id="GO:0005886">
    <property type="term" value="C:plasma membrane"/>
    <property type="evidence" value="ECO:0007669"/>
    <property type="project" value="TreeGrafter"/>
</dbReference>
<dbReference type="InterPro" id="IPR020846">
    <property type="entry name" value="MFS_dom"/>
</dbReference>
<dbReference type="PROSITE" id="PS50850">
    <property type="entry name" value="MFS"/>
    <property type="match status" value="1"/>
</dbReference>
<dbReference type="GO" id="GO:0022857">
    <property type="term" value="F:transmembrane transporter activity"/>
    <property type="evidence" value="ECO:0007669"/>
    <property type="project" value="InterPro"/>
</dbReference>
<sequence>MSQWRHAFSLSKQQVAEAEPPGTVQLIEHEHNDHITLIPPPTLSQADPLNWSRWRKYTVLAIMSIYCFAVNFASACVAPALQLIMFQLPRPLTSPPPAFGTLTHLVAFNVLMIGLGNIIWVPVSNIIGRRPVLILTMAITVASSAWCAVAGSFNSLLAARIVQGFGMGPADSSAANVVGEIFFVHERGRAMAIYTIFLSGGSFVGGVAGGYIAGTLNYRYVFWISLAMLAFVLVAQIVLVPETRLDRAEQLLQDQISAGVQIAYGEKQKAGVETIERAPTNSLSLAPQEFTFASSLRIGVYRGNVLQQFIAPWKTLLLPGTWVVCLHYGGLLGGLVTISTVGPQFLAMPPYLWGNNVGLLNLGGLAGTIRKAQRESHGLAEPESRLPILFPALMLATGGILCFGFSAANPSTHAWAGLVVGLGMVGAGITQIPSVGFNYLIDAYGQLAADCFVMTTIARSIISFAWTFFAGDWVASAGPALPFGIFGMLMGVFGLLTVPLWLFGKRMRIATADLMPREE</sequence>
<feature type="transmembrane region" description="Helical" evidence="5">
    <location>
        <begin position="447"/>
        <end position="469"/>
    </location>
</feature>
<feature type="transmembrane region" description="Helical" evidence="5">
    <location>
        <begin position="220"/>
        <end position="240"/>
    </location>
</feature>
<feature type="domain" description="Major facilitator superfamily (MFS) profile" evidence="6">
    <location>
        <begin position="59"/>
        <end position="519"/>
    </location>
</feature>
<dbReference type="PANTHER" id="PTHR23502:SF181">
    <property type="entry name" value="MAJOR FACILITATOR SUPERFAMILY (MFS) PROFILE DOMAIN-CONTAINING PROTEIN"/>
    <property type="match status" value="1"/>
</dbReference>